<dbReference type="Proteomes" id="UP000285060">
    <property type="component" value="Unassembled WGS sequence"/>
</dbReference>
<protein>
    <recommendedName>
        <fullName evidence="3">ABC transporter domain-containing protein</fullName>
    </recommendedName>
</protein>
<dbReference type="InterPro" id="IPR027417">
    <property type="entry name" value="P-loop_NTPase"/>
</dbReference>
<proteinExistence type="predicted"/>
<organism evidence="1 2">
    <name type="scientific">Aphanomyces invadans</name>
    <dbReference type="NCBI Taxonomy" id="157072"/>
    <lineage>
        <taxon>Eukaryota</taxon>
        <taxon>Sar</taxon>
        <taxon>Stramenopiles</taxon>
        <taxon>Oomycota</taxon>
        <taxon>Saprolegniomycetes</taxon>
        <taxon>Saprolegniales</taxon>
        <taxon>Verrucalvaceae</taxon>
        <taxon>Aphanomyces</taxon>
    </lineage>
</organism>
<accession>A0A3R6VEN8</accession>
<comment type="caution">
    <text evidence="1">The sequence shown here is derived from an EMBL/GenBank/DDBJ whole genome shotgun (WGS) entry which is preliminary data.</text>
</comment>
<dbReference type="SUPFAM" id="SSF52540">
    <property type="entry name" value="P-loop containing nucleoside triphosphate hydrolases"/>
    <property type="match status" value="1"/>
</dbReference>
<reference evidence="1 2" key="1">
    <citation type="submission" date="2018-08" db="EMBL/GenBank/DDBJ databases">
        <title>Aphanomyces genome sequencing and annotation.</title>
        <authorList>
            <person name="Minardi D."/>
            <person name="Oidtmann B."/>
            <person name="Van Der Giezen M."/>
            <person name="Studholme D.J."/>
        </authorList>
    </citation>
    <scope>NUCLEOTIDE SEQUENCE [LARGE SCALE GENOMIC DNA]</scope>
    <source>
        <strain evidence="1 2">NJM0002</strain>
    </source>
</reference>
<evidence type="ECO:0008006" key="3">
    <source>
        <dbReference type="Google" id="ProtNLM"/>
    </source>
</evidence>
<dbReference type="VEuPathDB" id="FungiDB:H310_03837"/>
<dbReference type="Gene3D" id="3.40.50.300">
    <property type="entry name" value="P-loop containing nucleotide triphosphate hydrolases"/>
    <property type="match status" value="1"/>
</dbReference>
<gene>
    <name evidence="1" type="ORF">DYB32_009862</name>
</gene>
<feature type="non-terminal residue" evidence="1">
    <location>
        <position position="105"/>
    </location>
</feature>
<evidence type="ECO:0000313" key="1">
    <source>
        <dbReference type="EMBL" id="RHY21231.1"/>
    </source>
</evidence>
<sequence length="105" mass="11386">MPQVEIRFRNVSLAAAVTVATKDNELPTLFNHARKSVKGLTRSSKLVVRKDILHSVSGVFKPATMTLLLGQPSSGKSSLMKMLAGRFPIEKNIAFGGEILYNGSD</sequence>
<dbReference type="AlphaFoldDB" id="A0A3R6VEN8"/>
<dbReference type="PANTHER" id="PTHR48040">
    <property type="entry name" value="PLEIOTROPIC DRUG RESISTANCE PROTEIN 1-LIKE ISOFORM X1"/>
    <property type="match status" value="1"/>
</dbReference>
<name>A0A3R6VEN8_9STRA</name>
<dbReference type="PANTHER" id="PTHR48040:SF13">
    <property type="entry name" value="ABC TRANSPORTER G FAMILY MEMBER 31"/>
    <property type="match status" value="1"/>
</dbReference>
<evidence type="ECO:0000313" key="2">
    <source>
        <dbReference type="Proteomes" id="UP000285060"/>
    </source>
</evidence>
<dbReference type="EMBL" id="QUSY01002435">
    <property type="protein sequence ID" value="RHY21231.1"/>
    <property type="molecule type" value="Genomic_DNA"/>
</dbReference>
<keyword evidence="2" id="KW-1185">Reference proteome</keyword>